<dbReference type="EMBL" id="CAJMWS010000744">
    <property type="protein sequence ID" value="CAE6461378.1"/>
    <property type="molecule type" value="Genomic_DNA"/>
</dbReference>
<accession>A0A8H3BNJ4</accession>
<evidence type="ECO:0000256" key="1">
    <source>
        <dbReference type="SAM" id="MobiDB-lite"/>
    </source>
</evidence>
<dbReference type="Proteomes" id="UP000663846">
    <property type="component" value="Unassembled WGS sequence"/>
</dbReference>
<feature type="compositionally biased region" description="Polar residues" evidence="1">
    <location>
        <begin position="187"/>
        <end position="197"/>
    </location>
</feature>
<evidence type="ECO:0008006" key="4">
    <source>
        <dbReference type="Google" id="ProtNLM"/>
    </source>
</evidence>
<reference evidence="2" key="1">
    <citation type="submission" date="2021-01" db="EMBL/GenBank/DDBJ databases">
        <authorList>
            <person name="Kaushik A."/>
        </authorList>
    </citation>
    <scope>NUCLEOTIDE SEQUENCE</scope>
    <source>
        <strain evidence="2">AG1-1C</strain>
    </source>
</reference>
<comment type="caution">
    <text evidence="2">The sequence shown here is derived from an EMBL/GenBank/DDBJ whole genome shotgun (WGS) entry which is preliminary data.</text>
</comment>
<protein>
    <recommendedName>
        <fullName evidence="4">Laminin domain protein</fullName>
    </recommendedName>
</protein>
<evidence type="ECO:0000313" key="2">
    <source>
        <dbReference type="EMBL" id="CAE6461378.1"/>
    </source>
</evidence>
<feature type="region of interest" description="Disordered" evidence="1">
    <location>
        <begin position="187"/>
        <end position="216"/>
    </location>
</feature>
<organism evidence="2 3">
    <name type="scientific">Rhizoctonia solani</name>
    <dbReference type="NCBI Taxonomy" id="456999"/>
    <lineage>
        <taxon>Eukaryota</taxon>
        <taxon>Fungi</taxon>
        <taxon>Dikarya</taxon>
        <taxon>Basidiomycota</taxon>
        <taxon>Agaricomycotina</taxon>
        <taxon>Agaricomycetes</taxon>
        <taxon>Cantharellales</taxon>
        <taxon>Ceratobasidiaceae</taxon>
        <taxon>Rhizoctonia</taxon>
    </lineage>
</organism>
<feature type="compositionally biased region" description="Polar residues" evidence="1">
    <location>
        <begin position="207"/>
        <end position="216"/>
    </location>
</feature>
<sequence>MTCYPTDQVYNPPEIPSYLKTVYSLQPIVGVPSDEQIIGIHAVLRVANQVTNIPGMHDSMLLARLSEHLFEVQMAKYRSKYPYNVFPMDTTYVPPQFPSHLPIQLETVSGVPSNEQVVKVQDAIRIYQKCAEIPTMFDLKLHAELSQHLFDIQMARYIERRGSGLMSRSPPKTTASQPIDSVQIIEPSSQENSTINNHGGARREAQESQSTQATQDTIFCDAIERSNRLAERANQLAEQSNWLAIQYNRLVEKSNQPVEKLGDALGKINKVLVGIQHAIVRNRKGNTISSLDCLVNEAGETPGVSHVVDETSISWLSSCQSGEPDCHIPVVIDGVAQDLYIDDLWLGDFLCFYGIGKGLCEGEASIRVKPGMEADARQRLSKYWSSCLG</sequence>
<dbReference type="AlphaFoldDB" id="A0A8H3BNJ4"/>
<gene>
    <name evidence="2" type="ORF">RDB_LOCUS160429</name>
</gene>
<proteinExistence type="predicted"/>
<evidence type="ECO:0000313" key="3">
    <source>
        <dbReference type="Proteomes" id="UP000663846"/>
    </source>
</evidence>
<name>A0A8H3BNJ4_9AGAM</name>